<feature type="domain" description="Right handed beta helix" evidence="1">
    <location>
        <begin position="96"/>
        <end position="243"/>
    </location>
</feature>
<gene>
    <name evidence="2" type="ORF">GCM10007940_31430</name>
</gene>
<reference evidence="2" key="2">
    <citation type="submission" date="2023-01" db="EMBL/GenBank/DDBJ databases">
        <title>Draft genome sequence of Portibacter lacus strain NBRC 108769.</title>
        <authorList>
            <person name="Sun Q."/>
            <person name="Mori K."/>
        </authorList>
    </citation>
    <scope>NUCLEOTIDE SEQUENCE</scope>
    <source>
        <strain evidence="2">NBRC 108769</strain>
    </source>
</reference>
<dbReference type="InterPro" id="IPR011050">
    <property type="entry name" value="Pectin_lyase_fold/virulence"/>
</dbReference>
<proteinExistence type="predicted"/>
<dbReference type="InterPro" id="IPR022442">
    <property type="entry name" value="SO_2930-like_dom"/>
</dbReference>
<comment type="caution">
    <text evidence="2">The sequence shown here is derived from an EMBL/GenBank/DDBJ whole genome shotgun (WGS) entry which is preliminary data.</text>
</comment>
<evidence type="ECO:0000259" key="1">
    <source>
        <dbReference type="Pfam" id="PF13229"/>
    </source>
</evidence>
<dbReference type="Proteomes" id="UP001156666">
    <property type="component" value="Unassembled WGS sequence"/>
</dbReference>
<dbReference type="Pfam" id="PF13229">
    <property type="entry name" value="Beta_helix"/>
    <property type="match status" value="1"/>
</dbReference>
<accession>A0AA37SR77</accession>
<name>A0AA37SR77_9BACT</name>
<dbReference type="InterPro" id="IPR012334">
    <property type="entry name" value="Pectin_lyas_fold"/>
</dbReference>
<dbReference type="InterPro" id="IPR006626">
    <property type="entry name" value="PbH1"/>
</dbReference>
<organism evidence="2 3">
    <name type="scientific">Portibacter lacus</name>
    <dbReference type="NCBI Taxonomy" id="1099794"/>
    <lineage>
        <taxon>Bacteria</taxon>
        <taxon>Pseudomonadati</taxon>
        <taxon>Bacteroidota</taxon>
        <taxon>Saprospiria</taxon>
        <taxon>Saprospirales</taxon>
        <taxon>Haliscomenobacteraceae</taxon>
        <taxon>Portibacter</taxon>
    </lineage>
</organism>
<protein>
    <recommendedName>
        <fullName evidence="1">Right handed beta helix domain-containing protein</fullName>
    </recommendedName>
</protein>
<dbReference type="EMBL" id="BSOH01000021">
    <property type="protein sequence ID" value="GLR18527.1"/>
    <property type="molecule type" value="Genomic_DNA"/>
</dbReference>
<keyword evidence="3" id="KW-1185">Reference proteome</keyword>
<dbReference type="PROSITE" id="PS51257">
    <property type="entry name" value="PROKAR_LIPOPROTEIN"/>
    <property type="match status" value="1"/>
</dbReference>
<dbReference type="SMART" id="SM00710">
    <property type="entry name" value="PbH1"/>
    <property type="match status" value="8"/>
</dbReference>
<dbReference type="AlphaFoldDB" id="A0AA37SR77"/>
<evidence type="ECO:0000313" key="2">
    <source>
        <dbReference type="EMBL" id="GLR18527.1"/>
    </source>
</evidence>
<dbReference type="NCBIfam" id="TIGR03805">
    <property type="entry name" value="beta_helix_1"/>
    <property type="match status" value="1"/>
</dbReference>
<dbReference type="Gene3D" id="2.160.20.10">
    <property type="entry name" value="Single-stranded right-handed beta-helix, Pectin lyase-like"/>
    <property type="match status" value="1"/>
</dbReference>
<dbReference type="SUPFAM" id="SSF51126">
    <property type="entry name" value="Pectin lyase-like"/>
    <property type="match status" value="1"/>
</dbReference>
<reference evidence="2" key="1">
    <citation type="journal article" date="2014" name="Int. J. Syst. Evol. Microbiol.">
        <title>Complete genome sequence of Corynebacterium casei LMG S-19264T (=DSM 44701T), isolated from a smear-ripened cheese.</title>
        <authorList>
            <consortium name="US DOE Joint Genome Institute (JGI-PGF)"/>
            <person name="Walter F."/>
            <person name="Albersmeier A."/>
            <person name="Kalinowski J."/>
            <person name="Ruckert C."/>
        </authorList>
    </citation>
    <scope>NUCLEOTIDE SEQUENCE</scope>
    <source>
        <strain evidence="2">NBRC 108769</strain>
    </source>
</reference>
<evidence type="ECO:0000313" key="3">
    <source>
        <dbReference type="Proteomes" id="UP001156666"/>
    </source>
</evidence>
<sequence length="397" mass="43421">MKFHPSIFLILCAFILSCQPNTKDSVSHEKVIENGYEVIQELLIDAEAGSTITIPEGLYKINRSISLDGIPGVSIKGAGKNETILSFLGQTSGAEGLRITADSITLDGFTVADAKGDAIKLQDCKGVTLTNVKTTWTQGAKSTNGAYGFYPVQCEDVVIDNCEAAYASDAGIYVGQSKNVIVKNSYAHHNVAGIEIENCINSEVYDNVAENNTGGLLVFDLPDLELVNGHTCKLYNNKIINNNLKNFASEGNMVAIIPPGSGVILLAAKKVEVYNNEILDHKTMGIGITSFHFTELPWKDQRYDPFTYDISIHHNTIERRSALPDVTKKFGQMVNLLFPGKPQDILYDGILREGNASDNPMNICIKDNIVDDIRFANVDAANDFDNVNKSLEPYDCI</sequence>
<dbReference type="NCBIfam" id="TIGR03804">
    <property type="entry name" value="para_beta_helix"/>
    <property type="match status" value="1"/>
</dbReference>
<dbReference type="InterPro" id="IPR039448">
    <property type="entry name" value="Beta_helix"/>
</dbReference>
<dbReference type="InterPro" id="IPR022441">
    <property type="entry name" value="Para_beta_helix_rpt-2"/>
</dbReference>
<dbReference type="RefSeq" id="WP_235294350.1">
    <property type="nucleotide sequence ID" value="NZ_BSOH01000021.1"/>
</dbReference>